<dbReference type="Pfam" id="PF01476">
    <property type="entry name" value="LysM"/>
    <property type="match status" value="1"/>
</dbReference>
<dbReference type="InterPro" id="IPR036779">
    <property type="entry name" value="LysM_dom_sf"/>
</dbReference>
<gene>
    <name evidence="4" type="ORF">DFR64_1843</name>
</gene>
<feature type="domain" description="LysM" evidence="3">
    <location>
        <begin position="132"/>
        <end position="179"/>
    </location>
</feature>
<keyword evidence="2" id="KW-1133">Transmembrane helix</keyword>
<dbReference type="CDD" id="cd12797">
    <property type="entry name" value="M23_peptidase"/>
    <property type="match status" value="1"/>
</dbReference>
<reference evidence="4 5" key="1">
    <citation type="submission" date="2018-08" db="EMBL/GenBank/DDBJ databases">
        <title>Genomic Encyclopedia of Type Strains, Phase IV (KMG-IV): sequencing the most valuable type-strain genomes for metagenomic binning, comparative biology and taxonomic classification.</title>
        <authorList>
            <person name="Goeker M."/>
        </authorList>
    </citation>
    <scope>NUCLEOTIDE SEQUENCE [LARGE SCALE GENOMIC DNA]</scope>
    <source>
        <strain evidence="4 5">DSM 23923</strain>
    </source>
</reference>
<evidence type="ECO:0000256" key="1">
    <source>
        <dbReference type="SAM" id="MobiDB-lite"/>
    </source>
</evidence>
<keyword evidence="2" id="KW-0472">Membrane</keyword>
<dbReference type="CDD" id="cd00118">
    <property type="entry name" value="LysM"/>
    <property type="match status" value="1"/>
</dbReference>
<keyword evidence="4" id="KW-0378">Hydrolase</keyword>
<dbReference type="InterPro" id="IPR016047">
    <property type="entry name" value="M23ase_b-sheet_dom"/>
</dbReference>
<proteinExistence type="predicted"/>
<keyword evidence="2" id="KW-0812">Transmembrane</keyword>
<dbReference type="Pfam" id="PF01551">
    <property type="entry name" value="Peptidase_M23"/>
    <property type="match status" value="1"/>
</dbReference>
<name>A0A347ZNJ2_9CHLR</name>
<feature type="transmembrane region" description="Helical" evidence="2">
    <location>
        <begin position="49"/>
        <end position="70"/>
    </location>
</feature>
<comment type="caution">
    <text evidence="4">The sequence shown here is derived from an EMBL/GenBank/DDBJ whole genome shotgun (WGS) entry which is preliminary data.</text>
</comment>
<dbReference type="OrthoDB" id="9809488at2"/>
<evidence type="ECO:0000313" key="4">
    <source>
        <dbReference type="EMBL" id="REG08476.1"/>
    </source>
</evidence>
<organism evidence="4 5">
    <name type="scientific">Pelolinea submarina</name>
    <dbReference type="NCBI Taxonomy" id="913107"/>
    <lineage>
        <taxon>Bacteria</taxon>
        <taxon>Bacillati</taxon>
        <taxon>Chloroflexota</taxon>
        <taxon>Anaerolineae</taxon>
        <taxon>Anaerolineales</taxon>
        <taxon>Anaerolineaceae</taxon>
        <taxon>Pelolinea</taxon>
    </lineage>
</organism>
<dbReference type="InterPro" id="IPR018392">
    <property type="entry name" value="LysM"/>
</dbReference>
<dbReference type="GO" id="GO:0004222">
    <property type="term" value="F:metalloendopeptidase activity"/>
    <property type="evidence" value="ECO:0007669"/>
    <property type="project" value="TreeGrafter"/>
</dbReference>
<dbReference type="PANTHER" id="PTHR21666:SF270">
    <property type="entry name" value="MUREIN HYDROLASE ACTIVATOR ENVC"/>
    <property type="match status" value="1"/>
</dbReference>
<dbReference type="Gene3D" id="2.70.70.10">
    <property type="entry name" value="Glucose Permease (Domain IIA)"/>
    <property type="match status" value="1"/>
</dbReference>
<evidence type="ECO:0000313" key="5">
    <source>
        <dbReference type="Proteomes" id="UP000256388"/>
    </source>
</evidence>
<sequence>MNDKYASQDASHEQPEIPSQSASIDENPQILKGWDSFWSRVTRLGLADVALRVGSALVTISLVGVVIWVMKDFFLTGDMAASSSEPMGFGAGGENAQGVELPSYSGVGQVEGLSRSVEAHTPEEVASRYDFIQYTVVEGDSIWAIAEKFNITPESILWCNYDTLYDNPAAIYPGQVLSIPPTNGVVYTWHEGDGLNGVASGLGVAPEDIIDWPGNNLSADTVGDYAHPNIAVGTQIFAPGASKAFLDWTASLFTRDEAASSSSLWGEGKCAPVVGGFTGTGTYQWPSSEHTISGFEYSPEINHWGIDIGGDTGNPIYATDSGVVVYAGWSAVGYGNVIAIDHGQNAAGQTVQSVYAHLSAINVSCGASVFQGNVIGYMGSTGNSTGPHLHFELIIGSTKVNPHVYLGE</sequence>
<dbReference type="RefSeq" id="WP_116225130.1">
    <property type="nucleotide sequence ID" value="NZ_AP018437.1"/>
</dbReference>
<dbReference type="AlphaFoldDB" id="A0A347ZNJ2"/>
<dbReference type="SUPFAM" id="SSF51261">
    <property type="entry name" value="Duplicated hybrid motif"/>
    <property type="match status" value="1"/>
</dbReference>
<evidence type="ECO:0000259" key="3">
    <source>
        <dbReference type="PROSITE" id="PS51782"/>
    </source>
</evidence>
<dbReference type="SUPFAM" id="SSF54106">
    <property type="entry name" value="LysM domain"/>
    <property type="match status" value="1"/>
</dbReference>
<dbReference type="EMBL" id="QUMS01000002">
    <property type="protein sequence ID" value="REG08476.1"/>
    <property type="molecule type" value="Genomic_DNA"/>
</dbReference>
<dbReference type="Proteomes" id="UP000256388">
    <property type="component" value="Unassembled WGS sequence"/>
</dbReference>
<dbReference type="SMART" id="SM00257">
    <property type="entry name" value="LysM"/>
    <property type="match status" value="1"/>
</dbReference>
<accession>A0A347ZNJ2</accession>
<feature type="region of interest" description="Disordered" evidence="1">
    <location>
        <begin position="1"/>
        <end position="25"/>
    </location>
</feature>
<dbReference type="Gene3D" id="3.10.350.10">
    <property type="entry name" value="LysM domain"/>
    <property type="match status" value="1"/>
</dbReference>
<dbReference type="InterPro" id="IPR011055">
    <property type="entry name" value="Dup_hybrid_motif"/>
</dbReference>
<dbReference type="InterPro" id="IPR050570">
    <property type="entry name" value="Cell_wall_metabolism_enzyme"/>
</dbReference>
<dbReference type="PROSITE" id="PS51782">
    <property type="entry name" value="LYSM"/>
    <property type="match status" value="1"/>
</dbReference>
<dbReference type="PANTHER" id="PTHR21666">
    <property type="entry name" value="PEPTIDASE-RELATED"/>
    <property type="match status" value="1"/>
</dbReference>
<protein>
    <submittedName>
        <fullName evidence="4">Murein DD-endopeptidase MepM/ murein hydrolase activator NlpD</fullName>
    </submittedName>
</protein>
<evidence type="ECO:0000256" key="2">
    <source>
        <dbReference type="SAM" id="Phobius"/>
    </source>
</evidence>
<keyword evidence="5" id="KW-1185">Reference proteome</keyword>